<dbReference type="NCBIfam" id="TIGR00229">
    <property type="entry name" value="sensory_box"/>
    <property type="match status" value="1"/>
</dbReference>
<dbReference type="InterPro" id="IPR036097">
    <property type="entry name" value="HisK_dim/P_sf"/>
</dbReference>
<organism evidence="25">
    <name type="scientific">Edaphobacter paludis</name>
    <dbReference type="NCBI Taxonomy" id="3035702"/>
    <lineage>
        <taxon>Bacteria</taxon>
        <taxon>Pseudomonadati</taxon>
        <taxon>Acidobacteriota</taxon>
        <taxon>Terriglobia</taxon>
        <taxon>Terriglobales</taxon>
        <taxon>Acidobacteriaceae</taxon>
        <taxon>Edaphobacter</taxon>
    </lineage>
</organism>
<dbReference type="PROSITE" id="PS50894">
    <property type="entry name" value="HPT"/>
    <property type="match status" value="1"/>
</dbReference>
<dbReference type="Gene3D" id="1.10.287.130">
    <property type="match status" value="1"/>
</dbReference>
<dbReference type="Gene3D" id="3.30.450.20">
    <property type="entry name" value="PAS domain"/>
    <property type="match status" value="1"/>
</dbReference>
<keyword evidence="10" id="KW-0067">ATP-binding</keyword>
<evidence type="ECO:0000256" key="18">
    <source>
        <dbReference type="SAM" id="Coils"/>
    </source>
</evidence>
<feature type="modified residue" description="4-aspartylphosphate" evidence="17">
    <location>
        <position position="534"/>
    </location>
</feature>
<dbReference type="PROSITE" id="PS50109">
    <property type="entry name" value="HIS_KIN"/>
    <property type="match status" value="1"/>
</dbReference>
<evidence type="ECO:0000256" key="4">
    <source>
        <dbReference type="ARBA" id="ARBA00022475"/>
    </source>
</evidence>
<dbReference type="CDD" id="cd00082">
    <property type="entry name" value="HisKA"/>
    <property type="match status" value="1"/>
</dbReference>
<dbReference type="InterPro" id="IPR003661">
    <property type="entry name" value="HisK_dim/P_dom"/>
</dbReference>
<sequence length="874" mass="96423">MSRSTISVNHDTMARRDLSVLGTAIFLVFLATYAFDSDQLIFWLAKHAASKADEFIIALIVLSFGMILFSFRRWRALKKEIGTHQRTELVLVDTRQRLERLLNATSDGVWDWNAAVDVVWWNDGFHTLFGYRAEDVKPNFAFWRDRIHPEDVNRVLTSFYAAVEARESNWPIEYRFRRADGSYADIYGRAFLNYRDGKLEGGVGSMMDFTERKRTEEALIQAKIQAEAASCSKSEFLANMSHEIRTPLNGILGMNELALETELTAEQREYLSAASQSAEALLSVINDILDFSKIESRKLEFDVVPFGLRETVEDAVKALALAAHRKGIELACDISPNIAMDVAGDPSRLRQVIINLVGNAIKFTEKGEVVLRVASEGENDGQVRLHFSISDTGIGIAVDKQAKIFEAFSQADNSTSRNFGGTGLGLTISRKLVEIMGGRLWVESAVGAGSTFHFTASFSQTIRRENNASILSPKELSGLRVLVVDDNATNCRILRDMLAGWQMEAAIVSGGRAALNALHTAKSEGRPFALVLSDGHMPDINGFELALRIKHDPQLAQTAILMLTSDKQRGDIERCRELGILVYLIKPVRQADLLAAIRTCLQIEAPEQKVSVQHDLPAAKVSTRPLKILLAEDNPTNQIFAVKMLEKRGYSVSVARNGLEALTAHAHQDFDVILMDVQMPEMDGIRATAAIRASEASSRRHVPIIAMTALAMSGDRERLLSACIDGYVSKPIRVDELLTTIAEVLDRSVASKERSRSISLAKVDGDLKLFLQLAHVFATSLPELLAELRKALSDRDGDSLERAAHQLKGSLGLFDATAAFDLAQRLEDMGGRGELEGAIETIETLEAEIAELSATLTEMSAEDKGFLVVEGSLT</sequence>
<feature type="domain" description="PAC" evidence="23">
    <location>
        <begin position="170"/>
        <end position="221"/>
    </location>
</feature>
<dbReference type="InterPro" id="IPR036890">
    <property type="entry name" value="HATPase_C_sf"/>
</dbReference>
<evidence type="ECO:0000259" key="23">
    <source>
        <dbReference type="PROSITE" id="PS50113"/>
    </source>
</evidence>
<evidence type="ECO:0000256" key="11">
    <source>
        <dbReference type="ARBA" id="ARBA00022989"/>
    </source>
</evidence>
<protein>
    <recommendedName>
        <fullName evidence="15">Sensory/regulatory protein RpfC</fullName>
        <ecNumber evidence="3">2.7.13.3</ecNumber>
    </recommendedName>
</protein>
<comment type="subunit">
    <text evidence="14">At low DSF concentrations, interacts with RpfF.</text>
</comment>
<dbReference type="Pfam" id="PF00512">
    <property type="entry name" value="HisKA"/>
    <property type="match status" value="1"/>
</dbReference>
<gene>
    <name evidence="25" type="ORF">P8936_12035</name>
</gene>
<dbReference type="SUPFAM" id="SSF47384">
    <property type="entry name" value="Homodimeric domain of signal transducing histidine kinase"/>
    <property type="match status" value="1"/>
</dbReference>
<dbReference type="InterPro" id="IPR036641">
    <property type="entry name" value="HPT_dom_sf"/>
</dbReference>
<dbReference type="InterPro" id="IPR008207">
    <property type="entry name" value="Sig_transdc_His_kin_Hpt_dom"/>
</dbReference>
<evidence type="ECO:0000256" key="13">
    <source>
        <dbReference type="ARBA" id="ARBA00023136"/>
    </source>
</evidence>
<dbReference type="InterPro" id="IPR000700">
    <property type="entry name" value="PAS-assoc_C"/>
</dbReference>
<feature type="domain" description="Response regulatory" evidence="21">
    <location>
        <begin position="480"/>
        <end position="601"/>
    </location>
</feature>
<feature type="domain" description="Response regulatory" evidence="21">
    <location>
        <begin position="627"/>
        <end position="745"/>
    </location>
</feature>
<dbReference type="SUPFAM" id="SSF55785">
    <property type="entry name" value="PYP-like sensor domain (PAS domain)"/>
    <property type="match status" value="1"/>
</dbReference>
<dbReference type="CDD" id="cd00130">
    <property type="entry name" value="PAS"/>
    <property type="match status" value="1"/>
</dbReference>
<evidence type="ECO:0000259" key="21">
    <source>
        <dbReference type="PROSITE" id="PS50110"/>
    </source>
</evidence>
<evidence type="ECO:0000256" key="12">
    <source>
        <dbReference type="ARBA" id="ARBA00023012"/>
    </source>
</evidence>
<dbReference type="InterPro" id="IPR035965">
    <property type="entry name" value="PAS-like_dom_sf"/>
</dbReference>
<dbReference type="FunFam" id="1.10.287.130:FF:000002">
    <property type="entry name" value="Two-component osmosensing histidine kinase"/>
    <property type="match status" value="1"/>
</dbReference>
<feature type="coiled-coil region" evidence="18">
    <location>
        <begin position="835"/>
        <end position="862"/>
    </location>
</feature>
<dbReference type="InterPro" id="IPR001610">
    <property type="entry name" value="PAC"/>
</dbReference>
<dbReference type="CDD" id="cd00088">
    <property type="entry name" value="HPT"/>
    <property type="match status" value="1"/>
</dbReference>
<dbReference type="EMBL" id="CP121195">
    <property type="protein sequence ID" value="XBH12422.1"/>
    <property type="molecule type" value="Genomic_DNA"/>
</dbReference>
<evidence type="ECO:0000256" key="17">
    <source>
        <dbReference type="PROSITE-ProRule" id="PRU00169"/>
    </source>
</evidence>
<dbReference type="SMART" id="SM00388">
    <property type="entry name" value="HisKA"/>
    <property type="match status" value="1"/>
</dbReference>
<comment type="subcellular location">
    <subcellularLocation>
        <location evidence="2">Cell membrane</location>
        <topology evidence="2">Multi-pass membrane protein</topology>
    </subcellularLocation>
</comment>
<keyword evidence="12" id="KW-0902">Two-component regulatory system</keyword>
<keyword evidence="11 19" id="KW-1133">Transmembrane helix</keyword>
<dbReference type="InterPro" id="IPR003594">
    <property type="entry name" value="HATPase_dom"/>
</dbReference>
<dbReference type="Gene3D" id="1.20.120.160">
    <property type="entry name" value="HPT domain"/>
    <property type="match status" value="1"/>
</dbReference>
<dbReference type="SMART" id="SM00387">
    <property type="entry name" value="HATPase_c"/>
    <property type="match status" value="1"/>
</dbReference>
<evidence type="ECO:0000256" key="6">
    <source>
        <dbReference type="ARBA" id="ARBA00022679"/>
    </source>
</evidence>
<evidence type="ECO:0000256" key="2">
    <source>
        <dbReference type="ARBA" id="ARBA00004651"/>
    </source>
</evidence>
<dbReference type="InterPro" id="IPR011006">
    <property type="entry name" value="CheY-like_superfamily"/>
</dbReference>
<evidence type="ECO:0000256" key="19">
    <source>
        <dbReference type="SAM" id="Phobius"/>
    </source>
</evidence>
<feature type="transmembrane region" description="Helical" evidence="19">
    <location>
        <begin position="18"/>
        <end position="35"/>
    </location>
</feature>
<dbReference type="Pfam" id="PF01627">
    <property type="entry name" value="Hpt"/>
    <property type="match status" value="1"/>
</dbReference>
<dbReference type="GO" id="GO:0005886">
    <property type="term" value="C:plasma membrane"/>
    <property type="evidence" value="ECO:0007669"/>
    <property type="project" value="UniProtKB-SubCell"/>
</dbReference>
<dbReference type="PANTHER" id="PTHR45339:SF1">
    <property type="entry name" value="HYBRID SIGNAL TRANSDUCTION HISTIDINE KINASE J"/>
    <property type="match status" value="1"/>
</dbReference>
<proteinExistence type="predicted"/>
<dbReference type="SUPFAM" id="SSF47226">
    <property type="entry name" value="Histidine-containing phosphotransfer domain, HPT domain"/>
    <property type="match status" value="1"/>
</dbReference>
<dbReference type="Gene3D" id="3.30.565.10">
    <property type="entry name" value="Histidine kinase-like ATPase, C-terminal domain"/>
    <property type="match status" value="1"/>
</dbReference>
<keyword evidence="6" id="KW-0808">Transferase</keyword>
<evidence type="ECO:0000259" key="20">
    <source>
        <dbReference type="PROSITE" id="PS50109"/>
    </source>
</evidence>
<evidence type="ECO:0000256" key="8">
    <source>
        <dbReference type="ARBA" id="ARBA00022741"/>
    </source>
</evidence>
<evidence type="ECO:0000256" key="7">
    <source>
        <dbReference type="ARBA" id="ARBA00022692"/>
    </source>
</evidence>
<feature type="domain" description="HPt" evidence="24">
    <location>
        <begin position="766"/>
        <end position="859"/>
    </location>
</feature>
<evidence type="ECO:0000256" key="14">
    <source>
        <dbReference type="ARBA" id="ARBA00064003"/>
    </source>
</evidence>
<dbReference type="CDD" id="cd17546">
    <property type="entry name" value="REC_hyHK_CKI1_RcsC-like"/>
    <property type="match status" value="2"/>
</dbReference>
<keyword evidence="8" id="KW-0547">Nucleotide-binding</keyword>
<dbReference type="SUPFAM" id="SSF55874">
    <property type="entry name" value="ATPase domain of HSP90 chaperone/DNA topoisomerase II/histidine kinase"/>
    <property type="match status" value="1"/>
</dbReference>
<feature type="modified residue" description="4-aspartylphosphate" evidence="17">
    <location>
        <position position="676"/>
    </location>
</feature>
<evidence type="ECO:0000259" key="22">
    <source>
        <dbReference type="PROSITE" id="PS50112"/>
    </source>
</evidence>
<dbReference type="InterPro" id="IPR000014">
    <property type="entry name" value="PAS"/>
</dbReference>
<dbReference type="Pfam" id="PF00072">
    <property type="entry name" value="Response_reg"/>
    <property type="match status" value="2"/>
</dbReference>
<keyword evidence="5 17" id="KW-0597">Phosphoprotein</keyword>
<dbReference type="InterPro" id="IPR013655">
    <property type="entry name" value="PAS_fold_3"/>
</dbReference>
<dbReference type="PROSITE" id="PS50110">
    <property type="entry name" value="RESPONSE_REGULATORY"/>
    <property type="match status" value="2"/>
</dbReference>
<dbReference type="SUPFAM" id="SSF52172">
    <property type="entry name" value="CheY-like"/>
    <property type="match status" value="2"/>
</dbReference>
<evidence type="ECO:0000256" key="16">
    <source>
        <dbReference type="PROSITE-ProRule" id="PRU00110"/>
    </source>
</evidence>
<keyword evidence="13 19" id="KW-0472">Membrane</keyword>
<dbReference type="InterPro" id="IPR001789">
    <property type="entry name" value="Sig_transdc_resp-reg_receiver"/>
</dbReference>
<dbReference type="GO" id="GO:0005524">
    <property type="term" value="F:ATP binding"/>
    <property type="evidence" value="ECO:0007669"/>
    <property type="project" value="UniProtKB-KW"/>
</dbReference>
<dbReference type="SMART" id="SM00073">
    <property type="entry name" value="HPT"/>
    <property type="match status" value="1"/>
</dbReference>
<dbReference type="InterPro" id="IPR004358">
    <property type="entry name" value="Sig_transdc_His_kin-like_C"/>
</dbReference>
<keyword evidence="4" id="KW-1003">Cell membrane</keyword>
<name>A0AAU7D5J8_9BACT</name>
<dbReference type="FunFam" id="3.30.565.10:FF:000010">
    <property type="entry name" value="Sensor histidine kinase RcsC"/>
    <property type="match status" value="1"/>
</dbReference>
<keyword evidence="9" id="KW-0418">Kinase</keyword>
<reference evidence="25" key="1">
    <citation type="submission" date="2023-03" db="EMBL/GenBank/DDBJ databases">
        <title>Edaphobacter sp.</title>
        <authorList>
            <person name="Huber K.J."/>
            <person name="Papendorf J."/>
            <person name="Pilke C."/>
            <person name="Bunk B."/>
            <person name="Sproeer C."/>
            <person name="Pester M."/>
        </authorList>
    </citation>
    <scope>NUCLEOTIDE SEQUENCE</scope>
    <source>
        <strain evidence="25">DSM 109920</strain>
    </source>
</reference>
<keyword evidence="7 19" id="KW-0812">Transmembrane</keyword>
<dbReference type="EC" id="2.7.13.3" evidence="3"/>
<dbReference type="SMART" id="SM00086">
    <property type="entry name" value="PAC"/>
    <property type="match status" value="1"/>
</dbReference>
<dbReference type="CDD" id="cd16922">
    <property type="entry name" value="HATPase_EvgS-ArcB-TorS-like"/>
    <property type="match status" value="1"/>
</dbReference>
<evidence type="ECO:0000313" key="25">
    <source>
        <dbReference type="EMBL" id="XBH12422.1"/>
    </source>
</evidence>
<evidence type="ECO:0000256" key="15">
    <source>
        <dbReference type="ARBA" id="ARBA00068150"/>
    </source>
</evidence>
<dbReference type="PROSITE" id="PS50112">
    <property type="entry name" value="PAS"/>
    <property type="match status" value="1"/>
</dbReference>
<accession>A0AAU7D5J8</accession>
<feature type="modified residue" description="Phosphohistidine" evidence="16">
    <location>
        <position position="805"/>
    </location>
</feature>
<evidence type="ECO:0000256" key="5">
    <source>
        <dbReference type="ARBA" id="ARBA00022553"/>
    </source>
</evidence>
<dbReference type="SMART" id="SM00448">
    <property type="entry name" value="REC"/>
    <property type="match status" value="2"/>
</dbReference>
<comment type="catalytic activity">
    <reaction evidence="1">
        <text>ATP + protein L-histidine = ADP + protein N-phospho-L-histidine.</text>
        <dbReference type="EC" id="2.7.13.3"/>
    </reaction>
</comment>
<feature type="domain" description="Histidine kinase" evidence="20">
    <location>
        <begin position="239"/>
        <end position="460"/>
    </location>
</feature>
<dbReference type="Gene3D" id="3.40.50.2300">
    <property type="match status" value="2"/>
</dbReference>
<dbReference type="PROSITE" id="PS50113">
    <property type="entry name" value="PAC"/>
    <property type="match status" value="1"/>
</dbReference>
<keyword evidence="18" id="KW-0175">Coiled coil</keyword>
<dbReference type="PRINTS" id="PR00344">
    <property type="entry name" value="BCTRLSENSOR"/>
</dbReference>
<dbReference type="SMART" id="SM00091">
    <property type="entry name" value="PAS"/>
    <property type="match status" value="1"/>
</dbReference>
<dbReference type="AlphaFoldDB" id="A0AAU7D5J8"/>
<feature type="transmembrane region" description="Helical" evidence="19">
    <location>
        <begin position="55"/>
        <end position="71"/>
    </location>
</feature>
<evidence type="ECO:0000256" key="10">
    <source>
        <dbReference type="ARBA" id="ARBA00022840"/>
    </source>
</evidence>
<evidence type="ECO:0000256" key="3">
    <source>
        <dbReference type="ARBA" id="ARBA00012438"/>
    </source>
</evidence>
<dbReference type="PANTHER" id="PTHR45339">
    <property type="entry name" value="HYBRID SIGNAL TRANSDUCTION HISTIDINE KINASE J"/>
    <property type="match status" value="1"/>
</dbReference>
<dbReference type="Pfam" id="PF08447">
    <property type="entry name" value="PAS_3"/>
    <property type="match status" value="1"/>
</dbReference>
<evidence type="ECO:0000259" key="24">
    <source>
        <dbReference type="PROSITE" id="PS50894"/>
    </source>
</evidence>
<dbReference type="Pfam" id="PF02518">
    <property type="entry name" value="HATPase_c"/>
    <property type="match status" value="1"/>
</dbReference>
<dbReference type="InterPro" id="IPR005467">
    <property type="entry name" value="His_kinase_dom"/>
</dbReference>
<evidence type="ECO:0000256" key="9">
    <source>
        <dbReference type="ARBA" id="ARBA00022777"/>
    </source>
</evidence>
<dbReference type="GO" id="GO:0000155">
    <property type="term" value="F:phosphorelay sensor kinase activity"/>
    <property type="evidence" value="ECO:0007669"/>
    <property type="project" value="InterPro"/>
</dbReference>
<dbReference type="RefSeq" id="WP_348269444.1">
    <property type="nucleotide sequence ID" value="NZ_CP121195.1"/>
</dbReference>
<evidence type="ECO:0000256" key="1">
    <source>
        <dbReference type="ARBA" id="ARBA00000085"/>
    </source>
</evidence>
<feature type="domain" description="PAS" evidence="22">
    <location>
        <begin position="94"/>
        <end position="166"/>
    </location>
</feature>